<keyword evidence="1" id="KW-0472">Membrane</keyword>
<evidence type="ECO:0000256" key="1">
    <source>
        <dbReference type="SAM" id="Phobius"/>
    </source>
</evidence>
<feature type="transmembrane region" description="Helical" evidence="1">
    <location>
        <begin position="256"/>
        <end position="280"/>
    </location>
</feature>
<dbReference type="InterPro" id="IPR008535">
    <property type="entry name" value="DUF817"/>
</dbReference>
<evidence type="ECO:0000313" key="2">
    <source>
        <dbReference type="EMBL" id="SMF37883.1"/>
    </source>
</evidence>
<name>A0A1X7EQ76_9HYPH</name>
<feature type="transmembrane region" description="Helical" evidence="1">
    <location>
        <begin position="218"/>
        <end position="236"/>
    </location>
</feature>
<dbReference type="RefSeq" id="WP_085421887.1">
    <property type="nucleotide sequence ID" value="NZ_FXAF01000006.1"/>
</dbReference>
<feature type="transmembrane region" description="Helical" evidence="1">
    <location>
        <begin position="130"/>
        <end position="148"/>
    </location>
</feature>
<sequence>MEQGHRERPPAHETGPYLEPLRLAVRGALAPLPWWLSEFILFGLKQAWACLFAAIMLALLIVTKFVWQPGWPLHRYDFLFAAALAVQALFLRFKMESREEAKVILVYHVTGTVMEIFKVHMGSWSYPEPAIFQIAGVPLFSGFMYASVGSFMARTIRIFDMRFTHYPPMWQTWLLAIAIYVNFFSHHYLPDLRYLLFAATVIVFRRVSIHFTTDRTTLSMPLVAAAFLSSVFLWVAENIGTLTGTWLYPTQKTWHAVSFGKLGSWYLLLYVSFVLVTLVLKPRSPISQGDKS</sequence>
<keyword evidence="3" id="KW-1185">Reference proteome</keyword>
<feature type="transmembrane region" description="Helical" evidence="1">
    <location>
        <begin position="169"/>
        <end position="188"/>
    </location>
</feature>
<dbReference type="Proteomes" id="UP000192903">
    <property type="component" value="Unassembled WGS sequence"/>
</dbReference>
<dbReference type="OrthoDB" id="1550598at2"/>
<dbReference type="EMBL" id="FXAF01000006">
    <property type="protein sequence ID" value="SMF37883.1"/>
    <property type="molecule type" value="Genomic_DNA"/>
</dbReference>
<keyword evidence="1" id="KW-0812">Transmembrane</keyword>
<accession>A0A1X7EQ76</accession>
<protein>
    <submittedName>
        <fullName evidence="2">Uncharacterized membrane protein YoaT, DUF817 family</fullName>
    </submittedName>
</protein>
<dbReference type="PIRSF" id="PIRSF009141">
    <property type="entry name" value="UCP009141"/>
    <property type="match status" value="1"/>
</dbReference>
<keyword evidence="1" id="KW-1133">Transmembrane helix</keyword>
<proteinExistence type="predicted"/>
<organism evidence="2 3">
    <name type="scientific">Xaviernesmea oryzae</name>
    <dbReference type="NCBI Taxonomy" id="464029"/>
    <lineage>
        <taxon>Bacteria</taxon>
        <taxon>Pseudomonadati</taxon>
        <taxon>Pseudomonadota</taxon>
        <taxon>Alphaproteobacteria</taxon>
        <taxon>Hyphomicrobiales</taxon>
        <taxon>Rhizobiaceae</taxon>
        <taxon>Rhizobium/Agrobacterium group</taxon>
        <taxon>Xaviernesmea</taxon>
    </lineage>
</organism>
<feature type="transmembrane region" description="Helical" evidence="1">
    <location>
        <begin position="47"/>
        <end position="67"/>
    </location>
</feature>
<dbReference type="Pfam" id="PF05675">
    <property type="entry name" value="DUF817"/>
    <property type="match status" value="1"/>
</dbReference>
<dbReference type="AlphaFoldDB" id="A0A1X7EQ76"/>
<gene>
    <name evidence="2" type="ORF">SAMN02982989_1589</name>
</gene>
<reference evidence="3" key="1">
    <citation type="submission" date="2017-04" db="EMBL/GenBank/DDBJ databases">
        <authorList>
            <person name="Varghese N."/>
            <person name="Submissions S."/>
        </authorList>
    </citation>
    <scope>NUCLEOTIDE SEQUENCE [LARGE SCALE GENOMIC DNA]</scope>
    <source>
        <strain evidence="3">B4P</strain>
    </source>
</reference>
<evidence type="ECO:0000313" key="3">
    <source>
        <dbReference type="Proteomes" id="UP000192903"/>
    </source>
</evidence>
<dbReference type="STRING" id="464029.SAMN02982989_1589"/>